<accession>A0AAP6GDZ2</accession>
<evidence type="ECO:0000313" key="1">
    <source>
        <dbReference type="EMBL" id="MDX7923416.1"/>
    </source>
</evidence>
<dbReference type="AlphaFoldDB" id="A0AAP6GDZ2"/>
<evidence type="ECO:0000313" key="2">
    <source>
        <dbReference type="Proteomes" id="UP001285835"/>
    </source>
</evidence>
<proteinExistence type="predicted"/>
<name>A0AAP6GDZ2_AERME</name>
<organism evidence="1 2">
    <name type="scientific">Aeromonas media</name>
    <dbReference type="NCBI Taxonomy" id="651"/>
    <lineage>
        <taxon>Bacteria</taxon>
        <taxon>Pseudomonadati</taxon>
        <taxon>Pseudomonadota</taxon>
        <taxon>Gammaproteobacteria</taxon>
        <taxon>Aeromonadales</taxon>
        <taxon>Aeromonadaceae</taxon>
        <taxon>Aeromonas</taxon>
    </lineage>
</organism>
<comment type="caution">
    <text evidence="1">The sequence shown here is derived from an EMBL/GenBank/DDBJ whole genome shotgun (WGS) entry which is preliminary data.</text>
</comment>
<protein>
    <submittedName>
        <fullName evidence="1">Tail fiber assembly protein</fullName>
    </submittedName>
</protein>
<gene>
    <name evidence="1" type="ORF">SJS82_15935</name>
</gene>
<dbReference type="EMBL" id="JAWZXF010000016">
    <property type="protein sequence ID" value="MDX7923416.1"/>
    <property type="molecule type" value="Genomic_DNA"/>
</dbReference>
<dbReference type="InterPro" id="IPR003458">
    <property type="entry name" value="Phage_T4_Gp38_tail_assem"/>
</dbReference>
<sequence>MEIITAKNVIAYTGQPDALDMEVAFAHLPGQFVTFTARKDDSAEHGRELYMRAMFGEFGEIRTLAQPEYLPSEAEQQRKLDVLQAEAALHIAPLQDAKELKLATPQELEKLEALQRYRIALMRLPQSEGWPSSVTWPEMPQ</sequence>
<dbReference type="RefSeq" id="WP_319917648.1">
    <property type="nucleotide sequence ID" value="NZ_JAWZXF010000016.1"/>
</dbReference>
<reference evidence="1" key="1">
    <citation type="submission" date="2023-11" db="EMBL/GenBank/DDBJ databases">
        <title>WGS of Aeromonas in Northern Israel.</title>
        <authorList>
            <person name="Hershko Y."/>
        </authorList>
    </citation>
    <scope>NUCLEOTIDE SEQUENCE</scope>
    <source>
        <strain evidence="1">02297</strain>
    </source>
</reference>
<dbReference type="Pfam" id="PF02413">
    <property type="entry name" value="Caudo_TAP"/>
    <property type="match status" value="1"/>
</dbReference>
<dbReference type="Proteomes" id="UP001285835">
    <property type="component" value="Unassembled WGS sequence"/>
</dbReference>